<dbReference type="Gramene" id="RZC50766">
    <property type="protein sequence ID" value="RZC50766"/>
    <property type="gene ID" value="C5167_019193"/>
</dbReference>
<accession>A0A4Y7IRK9</accession>
<evidence type="ECO:0000313" key="1">
    <source>
        <dbReference type="EMBL" id="RZC50766.1"/>
    </source>
</evidence>
<reference evidence="1 2" key="1">
    <citation type="journal article" date="2018" name="Science">
        <title>The opium poppy genome and morphinan production.</title>
        <authorList>
            <person name="Guo L."/>
            <person name="Winzer T."/>
            <person name="Yang X."/>
            <person name="Li Y."/>
            <person name="Ning Z."/>
            <person name="He Z."/>
            <person name="Teodor R."/>
            <person name="Lu Y."/>
            <person name="Bowser T.A."/>
            <person name="Graham I.A."/>
            <person name="Ye K."/>
        </authorList>
    </citation>
    <scope>NUCLEOTIDE SEQUENCE [LARGE SCALE GENOMIC DNA]</scope>
    <source>
        <strain evidence="2">cv. HN1</strain>
        <tissue evidence="1">Leaves</tissue>
    </source>
</reference>
<keyword evidence="2" id="KW-1185">Reference proteome</keyword>
<name>A0A4Y7IRK9_PAPSO</name>
<gene>
    <name evidence="1" type="ORF">C5167_019193</name>
</gene>
<dbReference type="Proteomes" id="UP000316621">
    <property type="component" value="Chromosome 2"/>
</dbReference>
<dbReference type="AlphaFoldDB" id="A0A4Y7IRK9"/>
<proteinExistence type="predicted"/>
<evidence type="ECO:0000313" key="2">
    <source>
        <dbReference type="Proteomes" id="UP000316621"/>
    </source>
</evidence>
<protein>
    <submittedName>
        <fullName evidence="1">Uncharacterized protein</fullName>
    </submittedName>
</protein>
<dbReference type="EMBL" id="CM010716">
    <property type="protein sequence ID" value="RZC50766.1"/>
    <property type="molecule type" value="Genomic_DNA"/>
</dbReference>
<sequence>MEVVECVKHPGKFARLGGKLLKHCSFVNHLSAYLEPGFREDSEFEELRVCQWNLCVKQNKRKREKISEA</sequence>
<organism evidence="1 2">
    <name type="scientific">Papaver somniferum</name>
    <name type="common">Opium poppy</name>
    <dbReference type="NCBI Taxonomy" id="3469"/>
    <lineage>
        <taxon>Eukaryota</taxon>
        <taxon>Viridiplantae</taxon>
        <taxon>Streptophyta</taxon>
        <taxon>Embryophyta</taxon>
        <taxon>Tracheophyta</taxon>
        <taxon>Spermatophyta</taxon>
        <taxon>Magnoliopsida</taxon>
        <taxon>Ranunculales</taxon>
        <taxon>Papaveraceae</taxon>
        <taxon>Papaveroideae</taxon>
        <taxon>Papaver</taxon>
    </lineage>
</organism>